<protein>
    <recommendedName>
        <fullName evidence="4">Actin-related protein 10</fullName>
    </recommendedName>
</protein>
<comment type="caution">
    <text evidence="2">The sequence shown here is derived from an EMBL/GenBank/DDBJ whole genome shotgun (WGS) entry which is preliminary data.</text>
</comment>
<dbReference type="Pfam" id="PF00022">
    <property type="entry name" value="Actin"/>
    <property type="match status" value="1"/>
</dbReference>
<comment type="similarity">
    <text evidence="1">Belongs to the actin family.</text>
</comment>
<evidence type="ECO:0000313" key="3">
    <source>
        <dbReference type="Proteomes" id="UP001566132"/>
    </source>
</evidence>
<gene>
    <name evidence="2" type="ORF">ABEB36_004871</name>
</gene>
<evidence type="ECO:0000313" key="2">
    <source>
        <dbReference type="EMBL" id="KAL1505272.1"/>
    </source>
</evidence>
<dbReference type="AlphaFoldDB" id="A0ABD1EW56"/>
<evidence type="ECO:0008006" key="4">
    <source>
        <dbReference type="Google" id="ProtNLM"/>
    </source>
</evidence>
<dbReference type="CDD" id="cd10207">
    <property type="entry name" value="ASKHA_NBD_Arp10"/>
    <property type="match status" value="1"/>
</dbReference>
<evidence type="ECO:0000256" key="1">
    <source>
        <dbReference type="RuleBase" id="RU000487"/>
    </source>
</evidence>
<dbReference type="SMART" id="SM00268">
    <property type="entry name" value="ACTIN"/>
    <property type="match status" value="1"/>
</dbReference>
<dbReference type="Gene3D" id="3.90.640.10">
    <property type="entry name" value="Actin, Chain A, domain 4"/>
    <property type="match status" value="1"/>
</dbReference>
<dbReference type="Gene3D" id="3.30.420.40">
    <property type="match status" value="2"/>
</dbReference>
<dbReference type="Proteomes" id="UP001566132">
    <property type="component" value="Unassembled WGS sequence"/>
</dbReference>
<sequence>MPIYEPLTSEKVAVVLDIGSAFTKFGFTSEFAPRNIIRSQVRCKNTNTIRRLYDFQSAEDLYDLLVEFIHTIFFKYALISPKDRPVVIVESLLCPTLFRESLAKVLFLQYEVSSILVLPSHLVCLASLAVDTALVVDVGYKEAVVIPVGFGLPIVQTWQALPLGGEAIHKNIQVLFNNTSTGAQNLSEEVLEDIKVRCCFVTKKSRADQLALPRSDLIPVPDIKYSHRGSQTLTVNGKIREKAFEILYEEDNDHFCLSTMILDAMLLVDRDLRNILAENLVLTGGTCMTPGFKARLKEELLKQLSNDRYRKLNVKQFKFHSMPCKENYASWLGGALYGATEFLGMKSVTKEFYLKEKHLPDWINLKDVESARFGSDVTSARA</sequence>
<dbReference type="SUPFAM" id="SSF53067">
    <property type="entry name" value="Actin-like ATPase domain"/>
    <property type="match status" value="2"/>
</dbReference>
<dbReference type="InterPro" id="IPR004000">
    <property type="entry name" value="Actin"/>
</dbReference>
<name>A0ABD1EW56_HYPHA</name>
<dbReference type="InterPro" id="IPR043129">
    <property type="entry name" value="ATPase_NBD"/>
</dbReference>
<dbReference type="EMBL" id="JBDJPC010000004">
    <property type="protein sequence ID" value="KAL1505272.1"/>
    <property type="molecule type" value="Genomic_DNA"/>
</dbReference>
<organism evidence="2 3">
    <name type="scientific">Hypothenemus hampei</name>
    <name type="common">Coffee berry borer</name>
    <dbReference type="NCBI Taxonomy" id="57062"/>
    <lineage>
        <taxon>Eukaryota</taxon>
        <taxon>Metazoa</taxon>
        <taxon>Ecdysozoa</taxon>
        <taxon>Arthropoda</taxon>
        <taxon>Hexapoda</taxon>
        <taxon>Insecta</taxon>
        <taxon>Pterygota</taxon>
        <taxon>Neoptera</taxon>
        <taxon>Endopterygota</taxon>
        <taxon>Coleoptera</taxon>
        <taxon>Polyphaga</taxon>
        <taxon>Cucujiformia</taxon>
        <taxon>Curculionidae</taxon>
        <taxon>Scolytinae</taxon>
        <taxon>Hypothenemus</taxon>
    </lineage>
</organism>
<accession>A0ABD1EW56</accession>
<proteinExistence type="inferred from homology"/>
<keyword evidence="3" id="KW-1185">Reference proteome</keyword>
<dbReference type="PANTHER" id="PTHR11937">
    <property type="entry name" value="ACTIN"/>
    <property type="match status" value="1"/>
</dbReference>
<reference evidence="2 3" key="1">
    <citation type="submission" date="2024-05" db="EMBL/GenBank/DDBJ databases">
        <title>Genetic variation in Jamaican populations of the coffee berry borer (Hypothenemus hampei).</title>
        <authorList>
            <person name="Errbii M."/>
            <person name="Myrie A."/>
        </authorList>
    </citation>
    <scope>NUCLEOTIDE SEQUENCE [LARGE SCALE GENOMIC DNA]</scope>
    <source>
        <strain evidence="2">JA-Hopewell-2020-01-JO</strain>
        <tissue evidence="2">Whole body</tissue>
    </source>
</reference>